<dbReference type="WBParaSite" id="SRDH1_93630.3">
    <property type="protein sequence ID" value="SRDH1_93630.3"/>
    <property type="gene ID" value="SRDH1_93630"/>
</dbReference>
<proteinExistence type="predicted"/>
<keyword evidence="1" id="KW-0812">Transmembrane</keyword>
<sequence>MVPIVENIKCEGIEVKNVMKHVDRLRVVSTYTKTVLILVTIHILITFVIIMLSSIPGIRSGEGRQLIPSIIAVVFVSQRSVFT</sequence>
<keyword evidence="1" id="KW-1133">Transmembrane helix</keyword>
<accession>A0AA85GFD6</accession>
<evidence type="ECO:0000256" key="1">
    <source>
        <dbReference type="SAM" id="Phobius"/>
    </source>
</evidence>
<keyword evidence="1" id="KW-0472">Membrane</keyword>
<reference evidence="3 4" key="2">
    <citation type="submission" date="2023-11" db="UniProtKB">
        <authorList>
            <consortium name="WormBaseParasite"/>
        </authorList>
    </citation>
    <scope>IDENTIFICATION</scope>
</reference>
<dbReference type="WBParaSite" id="SRDH1_93630.5">
    <property type="protein sequence ID" value="SRDH1_93630.5"/>
    <property type="gene ID" value="SRDH1_93630"/>
</dbReference>
<reference evidence="2" key="1">
    <citation type="submission" date="2022-06" db="EMBL/GenBank/DDBJ databases">
        <authorList>
            <person name="Berger JAMES D."/>
            <person name="Berger JAMES D."/>
        </authorList>
    </citation>
    <scope>NUCLEOTIDE SEQUENCE [LARGE SCALE GENOMIC DNA]</scope>
</reference>
<name>A0AA85GFD6_9TREM</name>
<evidence type="ECO:0000313" key="3">
    <source>
        <dbReference type="WBParaSite" id="SRDH1_93630.3"/>
    </source>
</evidence>
<feature type="transmembrane region" description="Helical" evidence="1">
    <location>
        <begin position="35"/>
        <end position="55"/>
    </location>
</feature>
<dbReference type="WBParaSite" id="SRDH1_93630.4">
    <property type="protein sequence ID" value="SRDH1_93630.4"/>
    <property type="gene ID" value="SRDH1_93630"/>
</dbReference>
<organism evidence="2 3">
    <name type="scientific">Schistosoma rodhaini</name>
    <dbReference type="NCBI Taxonomy" id="6188"/>
    <lineage>
        <taxon>Eukaryota</taxon>
        <taxon>Metazoa</taxon>
        <taxon>Spiralia</taxon>
        <taxon>Lophotrochozoa</taxon>
        <taxon>Platyhelminthes</taxon>
        <taxon>Trematoda</taxon>
        <taxon>Digenea</taxon>
        <taxon>Strigeidida</taxon>
        <taxon>Schistosomatoidea</taxon>
        <taxon>Schistosomatidae</taxon>
        <taxon>Schistosoma</taxon>
    </lineage>
</organism>
<dbReference type="AlphaFoldDB" id="A0AA85GFD6"/>
<evidence type="ECO:0000313" key="4">
    <source>
        <dbReference type="WBParaSite" id="SRDH1_93630.4"/>
    </source>
</evidence>
<keyword evidence="2" id="KW-1185">Reference proteome</keyword>
<dbReference type="Proteomes" id="UP000050792">
    <property type="component" value="Unassembled WGS sequence"/>
</dbReference>
<evidence type="ECO:0000313" key="2">
    <source>
        <dbReference type="Proteomes" id="UP000050792"/>
    </source>
</evidence>
<protein>
    <submittedName>
        <fullName evidence="3 4">Uncharacterized protein</fullName>
    </submittedName>
</protein>